<dbReference type="PANTHER" id="PTHR24567">
    <property type="entry name" value="CRP FAMILY TRANSCRIPTIONAL REGULATORY PROTEIN"/>
    <property type="match status" value="1"/>
</dbReference>
<dbReference type="EMBL" id="WSQA01000002">
    <property type="protein sequence ID" value="MVZ61088.1"/>
    <property type="molecule type" value="Genomic_DNA"/>
</dbReference>
<dbReference type="PROSITE" id="PS50042">
    <property type="entry name" value="CNMP_BINDING_3"/>
    <property type="match status" value="1"/>
</dbReference>
<reference evidence="6 7" key="1">
    <citation type="submission" date="2019-12" db="EMBL/GenBank/DDBJ databases">
        <authorList>
            <person name="Dong K."/>
        </authorList>
    </citation>
    <scope>NUCLEOTIDE SEQUENCE [LARGE SCALE GENOMIC DNA]</scope>
    <source>
        <strain evidence="6 7">JCM 31225</strain>
    </source>
</reference>
<dbReference type="InterPro" id="IPR000595">
    <property type="entry name" value="cNMP-bd_dom"/>
</dbReference>
<dbReference type="SMART" id="SM00419">
    <property type="entry name" value="HTH_CRP"/>
    <property type="match status" value="1"/>
</dbReference>
<dbReference type="Pfam" id="PF00027">
    <property type="entry name" value="cNMP_binding"/>
    <property type="match status" value="1"/>
</dbReference>
<evidence type="ECO:0000256" key="3">
    <source>
        <dbReference type="ARBA" id="ARBA00023163"/>
    </source>
</evidence>
<dbReference type="PRINTS" id="PR00034">
    <property type="entry name" value="HTHCRP"/>
</dbReference>
<dbReference type="PANTHER" id="PTHR24567:SF28">
    <property type="entry name" value="LISTERIOLYSIN REGULATORY PROTEIN"/>
    <property type="match status" value="1"/>
</dbReference>
<dbReference type="OrthoDB" id="667966at2"/>
<dbReference type="Gene3D" id="2.60.120.10">
    <property type="entry name" value="Jelly Rolls"/>
    <property type="match status" value="1"/>
</dbReference>
<name>A0A6N8KYS6_9SPHI</name>
<dbReference type="RefSeq" id="WP_160367734.1">
    <property type="nucleotide sequence ID" value="NZ_WSQA01000002.1"/>
</dbReference>
<dbReference type="InterPro" id="IPR014710">
    <property type="entry name" value="RmlC-like_jellyroll"/>
</dbReference>
<keyword evidence="2" id="KW-0238">DNA-binding</keyword>
<dbReference type="InterPro" id="IPR018490">
    <property type="entry name" value="cNMP-bd_dom_sf"/>
</dbReference>
<evidence type="ECO:0000313" key="7">
    <source>
        <dbReference type="Proteomes" id="UP000435036"/>
    </source>
</evidence>
<gene>
    <name evidence="6" type="ORF">GQF63_03530</name>
</gene>
<dbReference type="AlphaFoldDB" id="A0A6N8KYS6"/>
<dbReference type="GO" id="GO:0005829">
    <property type="term" value="C:cytosol"/>
    <property type="evidence" value="ECO:0007669"/>
    <property type="project" value="TreeGrafter"/>
</dbReference>
<feature type="domain" description="HTH crp-type" evidence="5">
    <location>
        <begin position="130"/>
        <end position="201"/>
    </location>
</feature>
<dbReference type="SUPFAM" id="SSF46785">
    <property type="entry name" value="Winged helix' DNA-binding domain"/>
    <property type="match status" value="1"/>
</dbReference>
<keyword evidence="1" id="KW-0805">Transcription regulation</keyword>
<keyword evidence="7" id="KW-1185">Reference proteome</keyword>
<dbReference type="Gene3D" id="1.10.10.10">
    <property type="entry name" value="Winged helix-like DNA-binding domain superfamily/Winged helix DNA-binding domain"/>
    <property type="match status" value="1"/>
</dbReference>
<dbReference type="SMART" id="SM00100">
    <property type="entry name" value="cNMP"/>
    <property type="match status" value="1"/>
</dbReference>
<comment type="caution">
    <text evidence="6">The sequence shown here is derived from an EMBL/GenBank/DDBJ whole genome shotgun (WGS) entry which is preliminary data.</text>
</comment>
<evidence type="ECO:0000313" key="6">
    <source>
        <dbReference type="EMBL" id="MVZ61088.1"/>
    </source>
</evidence>
<dbReference type="GO" id="GO:0003677">
    <property type="term" value="F:DNA binding"/>
    <property type="evidence" value="ECO:0007669"/>
    <property type="project" value="UniProtKB-KW"/>
</dbReference>
<dbReference type="InterPro" id="IPR036388">
    <property type="entry name" value="WH-like_DNA-bd_sf"/>
</dbReference>
<accession>A0A6N8KYS6</accession>
<dbReference type="Proteomes" id="UP000435036">
    <property type="component" value="Unassembled WGS sequence"/>
</dbReference>
<evidence type="ECO:0000256" key="1">
    <source>
        <dbReference type="ARBA" id="ARBA00023015"/>
    </source>
</evidence>
<dbReference type="GO" id="GO:0003700">
    <property type="term" value="F:DNA-binding transcription factor activity"/>
    <property type="evidence" value="ECO:0007669"/>
    <property type="project" value="TreeGrafter"/>
</dbReference>
<protein>
    <submittedName>
        <fullName evidence="6">Cyclic nucleotide-binding domain-containing protein</fullName>
    </submittedName>
</protein>
<dbReference type="SUPFAM" id="SSF51206">
    <property type="entry name" value="cAMP-binding domain-like"/>
    <property type="match status" value="1"/>
</dbReference>
<dbReference type="PROSITE" id="PS51063">
    <property type="entry name" value="HTH_CRP_2"/>
    <property type="match status" value="1"/>
</dbReference>
<evidence type="ECO:0000259" key="5">
    <source>
        <dbReference type="PROSITE" id="PS51063"/>
    </source>
</evidence>
<proteinExistence type="predicted"/>
<organism evidence="6 7">
    <name type="scientific">Sphingobacterium humi</name>
    <dbReference type="NCBI Taxonomy" id="1796905"/>
    <lineage>
        <taxon>Bacteria</taxon>
        <taxon>Pseudomonadati</taxon>
        <taxon>Bacteroidota</taxon>
        <taxon>Sphingobacteriia</taxon>
        <taxon>Sphingobacteriales</taxon>
        <taxon>Sphingobacteriaceae</taxon>
        <taxon>Sphingobacterium</taxon>
    </lineage>
</organism>
<dbReference type="InterPro" id="IPR036390">
    <property type="entry name" value="WH_DNA-bd_sf"/>
</dbReference>
<feature type="domain" description="Cyclic nucleotide-binding" evidence="4">
    <location>
        <begin position="20"/>
        <end position="99"/>
    </location>
</feature>
<dbReference type="InterPro" id="IPR012318">
    <property type="entry name" value="HTH_CRP"/>
</dbReference>
<dbReference type="CDD" id="cd00038">
    <property type="entry name" value="CAP_ED"/>
    <property type="match status" value="1"/>
</dbReference>
<keyword evidence="3" id="KW-0804">Transcription</keyword>
<evidence type="ECO:0000259" key="4">
    <source>
        <dbReference type="PROSITE" id="PS50042"/>
    </source>
</evidence>
<dbReference type="Pfam" id="PF13545">
    <property type="entry name" value="HTH_Crp_2"/>
    <property type="match status" value="1"/>
</dbReference>
<dbReference type="InterPro" id="IPR050397">
    <property type="entry name" value="Env_Response_Regulators"/>
</dbReference>
<evidence type="ECO:0000256" key="2">
    <source>
        <dbReference type="ARBA" id="ARBA00023125"/>
    </source>
</evidence>
<sequence length="205" mass="23060">MIPVEILISKGALVREIGVGDSIFKEGATANFYYQIIKGRVRTCNFLDDGREVLHQVLGPHEGLGLASILDRETYIATAIADAKSTVYKISVQAFYEILTEYPYVGLGISKVLAKEIRFKVLLMNIISLRSPEAAVTKLIQLLHDEGRLICPECNKLLLTRQQLANMTGLRVETIIRTMKQMEREQKISIMNGKVFVKQLKLAHE</sequence>